<keyword evidence="2" id="KW-1185">Reference proteome</keyword>
<proteinExistence type="predicted"/>
<name>A0ABN8IEW8_9NEOP</name>
<dbReference type="EMBL" id="OW152832">
    <property type="protein sequence ID" value="CAH2052407.1"/>
    <property type="molecule type" value="Genomic_DNA"/>
</dbReference>
<gene>
    <name evidence="1" type="ORF">IPOD504_LOCUS8210</name>
</gene>
<organism evidence="1 2">
    <name type="scientific">Iphiclides podalirius</name>
    <name type="common">scarce swallowtail</name>
    <dbReference type="NCBI Taxonomy" id="110791"/>
    <lineage>
        <taxon>Eukaryota</taxon>
        <taxon>Metazoa</taxon>
        <taxon>Ecdysozoa</taxon>
        <taxon>Arthropoda</taxon>
        <taxon>Hexapoda</taxon>
        <taxon>Insecta</taxon>
        <taxon>Pterygota</taxon>
        <taxon>Neoptera</taxon>
        <taxon>Endopterygota</taxon>
        <taxon>Lepidoptera</taxon>
        <taxon>Glossata</taxon>
        <taxon>Ditrysia</taxon>
        <taxon>Papilionoidea</taxon>
        <taxon>Papilionidae</taxon>
        <taxon>Papilioninae</taxon>
        <taxon>Iphiclides</taxon>
    </lineage>
</organism>
<evidence type="ECO:0000313" key="1">
    <source>
        <dbReference type="EMBL" id="CAH2052407.1"/>
    </source>
</evidence>
<accession>A0ABN8IEW8</accession>
<feature type="non-terminal residue" evidence="1">
    <location>
        <position position="78"/>
    </location>
</feature>
<sequence length="78" mass="8040">MDLHSAVCSRCREQNTAHNMGSALVSSPAAAGVGYANDSLLGLAGFEAEPALLPLRRPSGLWDLHRPGVASSGVRLVG</sequence>
<protein>
    <submittedName>
        <fullName evidence="1">Uncharacterized protein</fullName>
    </submittedName>
</protein>
<evidence type="ECO:0000313" key="2">
    <source>
        <dbReference type="Proteomes" id="UP000837857"/>
    </source>
</evidence>
<dbReference type="Proteomes" id="UP000837857">
    <property type="component" value="Chromosome 20"/>
</dbReference>
<reference evidence="1" key="1">
    <citation type="submission" date="2022-03" db="EMBL/GenBank/DDBJ databases">
        <authorList>
            <person name="Martin H S."/>
        </authorList>
    </citation>
    <scope>NUCLEOTIDE SEQUENCE</scope>
</reference>